<evidence type="ECO:0000313" key="13">
    <source>
        <dbReference type="EnsemblMetazoa" id="GAUT011684-PA"/>
    </source>
</evidence>
<dbReference type="PANTHER" id="PTHR21268">
    <property type="entry name" value="NADH DEHYDROGENASE [UBIQUINONE] IRON-SULFUR PROTEIN 5"/>
    <property type="match status" value="1"/>
</dbReference>
<dbReference type="GO" id="GO:0005758">
    <property type="term" value="C:mitochondrial intermembrane space"/>
    <property type="evidence" value="ECO:0007669"/>
    <property type="project" value="UniProtKB-SubCell"/>
</dbReference>
<accession>A0A1A9UPZ1</accession>
<proteinExistence type="inferred from homology"/>
<reference evidence="13" key="1">
    <citation type="submission" date="2020-05" db="UniProtKB">
        <authorList>
            <consortium name="EnsemblMetazoa"/>
        </authorList>
    </citation>
    <scope>IDENTIFICATION</scope>
    <source>
        <strain evidence="13">TTRI</strain>
    </source>
</reference>
<feature type="disulfide bond" evidence="12">
    <location>
        <begin position="27"/>
        <end position="60"/>
    </location>
</feature>
<dbReference type="GO" id="GO:0005743">
    <property type="term" value="C:mitochondrial inner membrane"/>
    <property type="evidence" value="ECO:0007669"/>
    <property type="project" value="UniProtKB-SubCell"/>
</dbReference>
<evidence type="ECO:0000256" key="12">
    <source>
        <dbReference type="PIRSR" id="PIRSR619342-50"/>
    </source>
</evidence>
<keyword evidence="7" id="KW-0999">Mitochondrion inner membrane</keyword>
<dbReference type="VEuPathDB" id="VectorBase:GAUT011684"/>
<keyword evidence="6" id="KW-0679">Respiratory chain</keyword>
<organism evidence="13 14">
    <name type="scientific">Glossina austeni</name>
    <name type="common">Savannah tsetse fly</name>
    <dbReference type="NCBI Taxonomy" id="7395"/>
    <lineage>
        <taxon>Eukaryota</taxon>
        <taxon>Metazoa</taxon>
        <taxon>Ecdysozoa</taxon>
        <taxon>Arthropoda</taxon>
        <taxon>Hexapoda</taxon>
        <taxon>Insecta</taxon>
        <taxon>Pterygota</taxon>
        <taxon>Neoptera</taxon>
        <taxon>Endopterygota</taxon>
        <taxon>Diptera</taxon>
        <taxon>Brachycera</taxon>
        <taxon>Muscomorpha</taxon>
        <taxon>Hippoboscoidea</taxon>
        <taxon>Glossinidae</taxon>
        <taxon>Glossina</taxon>
    </lineage>
</organism>
<dbReference type="PROSITE" id="PS51808">
    <property type="entry name" value="CHCH"/>
    <property type="match status" value="1"/>
</dbReference>
<evidence type="ECO:0000256" key="4">
    <source>
        <dbReference type="ARBA" id="ARBA00007372"/>
    </source>
</evidence>
<name>A0A1A9UPZ1_GLOAU</name>
<dbReference type="PANTHER" id="PTHR21268:SF2">
    <property type="entry name" value="NADH DEHYDROGENASE [UBIQUINONE] IRON-SULFUR PROTEIN 5"/>
    <property type="match status" value="1"/>
</dbReference>
<comment type="similarity">
    <text evidence="4">Belongs to the complex I NDUFS5 subunit family.</text>
</comment>
<evidence type="ECO:0000256" key="10">
    <source>
        <dbReference type="ARBA" id="ARBA00023136"/>
    </source>
</evidence>
<protein>
    <submittedName>
        <fullName evidence="13">Uncharacterized protein</fullName>
    </submittedName>
</protein>
<evidence type="ECO:0000256" key="8">
    <source>
        <dbReference type="ARBA" id="ARBA00022982"/>
    </source>
</evidence>
<keyword evidence="10" id="KW-0472">Membrane</keyword>
<evidence type="ECO:0000256" key="6">
    <source>
        <dbReference type="ARBA" id="ARBA00022660"/>
    </source>
</evidence>
<evidence type="ECO:0000256" key="9">
    <source>
        <dbReference type="ARBA" id="ARBA00023128"/>
    </source>
</evidence>
<keyword evidence="5" id="KW-0813">Transport</keyword>
<keyword evidence="14" id="KW-1185">Reference proteome</keyword>
<dbReference type="InterPro" id="IPR019342">
    <property type="entry name" value="NADH_UbQ_OxRdtase_FeS-su5"/>
</dbReference>
<dbReference type="AlphaFoldDB" id="A0A1A9UPZ1"/>
<evidence type="ECO:0000256" key="5">
    <source>
        <dbReference type="ARBA" id="ARBA00022448"/>
    </source>
</evidence>
<feature type="disulfide bond" evidence="12">
    <location>
        <begin position="37"/>
        <end position="50"/>
    </location>
</feature>
<dbReference type="EnsemblMetazoa" id="GAUT011684-RA">
    <property type="protein sequence ID" value="GAUT011684-PA"/>
    <property type="gene ID" value="GAUT011684"/>
</dbReference>
<comment type="subcellular location">
    <subcellularLocation>
        <location evidence="3">Mitochondrion inner membrane</location>
        <topology evidence="3">Peripheral membrane protein</topology>
    </subcellularLocation>
    <subcellularLocation>
        <location evidence="2">Mitochondrion intermembrane space</location>
    </subcellularLocation>
</comment>
<evidence type="ECO:0000256" key="2">
    <source>
        <dbReference type="ARBA" id="ARBA00004569"/>
    </source>
</evidence>
<evidence type="ECO:0000256" key="3">
    <source>
        <dbReference type="ARBA" id="ARBA00004637"/>
    </source>
</evidence>
<keyword evidence="9" id="KW-0496">Mitochondrion</keyword>
<keyword evidence="11 12" id="KW-1015">Disulfide bond</keyword>
<dbReference type="Proteomes" id="UP000078200">
    <property type="component" value="Unassembled WGS sequence"/>
</dbReference>
<dbReference type="Pfam" id="PF10200">
    <property type="entry name" value="Ndufs5"/>
    <property type="match status" value="1"/>
</dbReference>
<comment type="function">
    <text evidence="1">Accessory subunit of the mitochondrial membrane respiratory chain NADH dehydrogenase (Complex I), that is believed not to be involved in catalysis. Complex I functions in the transfer of electrons from NADH to the respiratory chain. The immediate electron acceptor for the enzyme is believed to be ubiquinone.</text>
</comment>
<dbReference type="STRING" id="7395.A0A1A9UPZ1"/>
<evidence type="ECO:0000256" key="7">
    <source>
        <dbReference type="ARBA" id="ARBA00022792"/>
    </source>
</evidence>
<sequence length="101" mass="11913">MALTPFLRLPLTDLTGCLVNHQTYDKCGELEMDMMECLEAYGGERGKKMCKDLIDDFGECVTMRKQMLRVEAMRKERFRQYRAGERKKEELYAESPRIDSY</sequence>
<evidence type="ECO:0000313" key="14">
    <source>
        <dbReference type="Proteomes" id="UP000078200"/>
    </source>
</evidence>
<evidence type="ECO:0000256" key="1">
    <source>
        <dbReference type="ARBA" id="ARBA00003195"/>
    </source>
</evidence>
<evidence type="ECO:0000256" key="11">
    <source>
        <dbReference type="ARBA" id="ARBA00023157"/>
    </source>
</evidence>
<keyword evidence="8" id="KW-0249">Electron transport</keyword>